<evidence type="ECO:0000256" key="3">
    <source>
        <dbReference type="ARBA" id="ARBA00022771"/>
    </source>
</evidence>
<dbReference type="AlphaFoldDB" id="A0AAV7GWZ0"/>
<dbReference type="PROSITE" id="PS00028">
    <property type="entry name" value="ZINC_FINGER_C2H2_1"/>
    <property type="match status" value="1"/>
</dbReference>
<evidence type="ECO:0000313" key="11">
    <source>
        <dbReference type="Proteomes" id="UP000775213"/>
    </source>
</evidence>
<dbReference type="InterPro" id="IPR055186">
    <property type="entry name" value="C2H2-2nd_BIRD-IDD"/>
</dbReference>
<evidence type="ECO:0000256" key="6">
    <source>
        <dbReference type="ARBA" id="ARBA00023163"/>
    </source>
</evidence>
<evidence type="ECO:0000313" key="10">
    <source>
        <dbReference type="EMBL" id="KAH0460492.1"/>
    </source>
</evidence>
<reference evidence="10 11" key="1">
    <citation type="journal article" date="2021" name="Hortic Res">
        <title>Chromosome-scale assembly of the Dendrobium chrysotoxum genome enhances the understanding of orchid evolution.</title>
        <authorList>
            <person name="Zhang Y."/>
            <person name="Zhang G.Q."/>
            <person name="Zhang D."/>
            <person name="Liu X.D."/>
            <person name="Xu X.Y."/>
            <person name="Sun W.H."/>
            <person name="Yu X."/>
            <person name="Zhu X."/>
            <person name="Wang Z.W."/>
            <person name="Zhao X."/>
            <person name="Zhong W.Y."/>
            <person name="Chen H."/>
            <person name="Yin W.L."/>
            <person name="Huang T."/>
            <person name="Niu S.C."/>
            <person name="Liu Z.J."/>
        </authorList>
    </citation>
    <scope>NUCLEOTIDE SEQUENCE [LARGE SCALE GENOMIC DNA]</scope>
    <source>
        <strain evidence="10">Lindl</strain>
    </source>
</reference>
<sequence>MFTIPSPSSPPAASSQAPPPLPSLDNAASTKRKSKRRPAGTPDPEAEVVSLSPQTLLASNRYVCEICNLGFQREQNLQMHRRPHKVPWKLVKRNSDVEAHKRVFVCPEPTCLHHDPTHALGDLVGIKKHFKRKHSAHRQWACARCSKAFAVHSDYKAHLKTCGTRDHSCDCGRVFSRMESFIEHQGTCTADQAQPEFPALNLHRPVTAAATAPTLQPNPLSLELQLLPTTSVRPAQPSISTFTSSTYSDQADATKLELSIFPTKARANEARQLTKQQIEIMAEEEFANAKRIREEARIVLNKALALREHASKKIHSTLLQITCFSCKLKYYAELAPEANMRTYDFDNSLAASCISSILTEED</sequence>
<accession>A0AAV7GWZ0</accession>
<proteinExistence type="predicted"/>
<dbReference type="Pfam" id="PF22992">
    <property type="entry name" value="C2CH-4th_BIRD-IDD"/>
    <property type="match status" value="1"/>
</dbReference>
<evidence type="ECO:0000256" key="2">
    <source>
        <dbReference type="ARBA" id="ARBA00022737"/>
    </source>
</evidence>
<dbReference type="Proteomes" id="UP000775213">
    <property type="component" value="Unassembled WGS sequence"/>
</dbReference>
<gene>
    <name evidence="10" type="ORF">IEQ34_011155</name>
</gene>
<feature type="domain" description="C2H2-type" evidence="9">
    <location>
        <begin position="62"/>
        <end position="84"/>
    </location>
</feature>
<keyword evidence="2" id="KW-0677">Repeat</keyword>
<dbReference type="InterPro" id="IPR013087">
    <property type="entry name" value="Znf_C2H2_type"/>
</dbReference>
<dbReference type="PANTHER" id="PTHR10593">
    <property type="entry name" value="SERINE/THREONINE-PROTEIN KINASE RIO"/>
    <property type="match status" value="1"/>
</dbReference>
<organism evidence="10 11">
    <name type="scientific">Dendrobium chrysotoxum</name>
    <name type="common">Orchid</name>
    <dbReference type="NCBI Taxonomy" id="161865"/>
    <lineage>
        <taxon>Eukaryota</taxon>
        <taxon>Viridiplantae</taxon>
        <taxon>Streptophyta</taxon>
        <taxon>Embryophyta</taxon>
        <taxon>Tracheophyta</taxon>
        <taxon>Spermatophyta</taxon>
        <taxon>Magnoliopsida</taxon>
        <taxon>Liliopsida</taxon>
        <taxon>Asparagales</taxon>
        <taxon>Orchidaceae</taxon>
        <taxon>Epidendroideae</taxon>
        <taxon>Malaxideae</taxon>
        <taxon>Dendrobiinae</taxon>
        <taxon>Dendrobium</taxon>
    </lineage>
</organism>
<dbReference type="Pfam" id="PF12874">
    <property type="entry name" value="zf-met"/>
    <property type="match status" value="1"/>
</dbReference>
<dbReference type="Pfam" id="PF22995">
    <property type="entry name" value="C2CH-3rd_BIRD-IDD"/>
    <property type="match status" value="1"/>
</dbReference>
<protein>
    <recommendedName>
        <fullName evidence="9">C2H2-type domain-containing protein</fullName>
    </recommendedName>
</protein>
<dbReference type="InterPro" id="IPR055185">
    <property type="entry name" value="C2CH-4th_BIRD-IDD"/>
</dbReference>
<comment type="caution">
    <text evidence="10">The sequence shown here is derived from an EMBL/GenBank/DDBJ whole genome shotgun (WGS) entry which is preliminary data.</text>
</comment>
<keyword evidence="6" id="KW-0804">Transcription</keyword>
<evidence type="ECO:0000259" key="9">
    <source>
        <dbReference type="PROSITE" id="PS50157"/>
    </source>
</evidence>
<dbReference type="InterPro" id="IPR055187">
    <property type="entry name" value="C2CH-3rd_BIRD-IDD"/>
</dbReference>
<keyword evidence="3 7" id="KW-0863">Zinc-finger</keyword>
<name>A0AAV7GWZ0_DENCH</name>
<keyword evidence="11" id="KW-1185">Reference proteome</keyword>
<dbReference type="Gene3D" id="3.30.160.60">
    <property type="entry name" value="Classic Zinc Finger"/>
    <property type="match status" value="1"/>
</dbReference>
<dbReference type="SMART" id="SM00355">
    <property type="entry name" value="ZnF_C2H2"/>
    <property type="match status" value="3"/>
</dbReference>
<dbReference type="GO" id="GO:0003700">
    <property type="term" value="F:DNA-binding transcription factor activity"/>
    <property type="evidence" value="ECO:0007669"/>
    <property type="project" value="TreeGrafter"/>
</dbReference>
<feature type="region of interest" description="Disordered" evidence="8">
    <location>
        <begin position="1"/>
        <end position="48"/>
    </location>
</feature>
<keyword evidence="4" id="KW-0862">Zinc</keyword>
<dbReference type="PROSITE" id="PS50157">
    <property type="entry name" value="ZINC_FINGER_C2H2_2"/>
    <property type="match status" value="1"/>
</dbReference>
<evidence type="ECO:0000256" key="7">
    <source>
        <dbReference type="PROSITE-ProRule" id="PRU00042"/>
    </source>
</evidence>
<dbReference type="GO" id="GO:0005634">
    <property type="term" value="C:nucleus"/>
    <property type="evidence" value="ECO:0007669"/>
    <property type="project" value="TreeGrafter"/>
</dbReference>
<evidence type="ECO:0000256" key="4">
    <source>
        <dbReference type="ARBA" id="ARBA00022833"/>
    </source>
</evidence>
<dbReference type="InterPro" id="IPR031140">
    <property type="entry name" value="IDD1-16"/>
</dbReference>
<dbReference type="PANTHER" id="PTHR10593:SF10">
    <property type="entry name" value="OS08G0467100 PROTEIN"/>
    <property type="match status" value="1"/>
</dbReference>
<dbReference type="GO" id="GO:0008270">
    <property type="term" value="F:zinc ion binding"/>
    <property type="evidence" value="ECO:0007669"/>
    <property type="project" value="UniProtKB-KW"/>
</dbReference>
<evidence type="ECO:0000256" key="8">
    <source>
        <dbReference type="SAM" id="MobiDB-lite"/>
    </source>
</evidence>
<keyword evidence="5" id="KW-0805">Transcription regulation</keyword>
<evidence type="ECO:0000256" key="1">
    <source>
        <dbReference type="ARBA" id="ARBA00022723"/>
    </source>
</evidence>
<dbReference type="Pfam" id="PF22996">
    <property type="entry name" value="C2H2-2nd_BIRD-IDD"/>
    <property type="match status" value="1"/>
</dbReference>
<evidence type="ECO:0000256" key="5">
    <source>
        <dbReference type="ARBA" id="ARBA00023015"/>
    </source>
</evidence>
<dbReference type="EMBL" id="JAGFBR010000010">
    <property type="protein sequence ID" value="KAH0460492.1"/>
    <property type="molecule type" value="Genomic_DNA"/>
</dbReference>
<keyword evidence="1" id="KW-0479">Metal-binding</keyword>